<dbReference type="PANTHER" id="PTHR32071">
    <property type="entry name" value="TRANSCRIPTIONAL REGULATORY PROTEIN"/>
    <property type="match status" value="1"/>
</dbReference>
<dbReference type="InterPro" id="IPR027417">
    <property type="entry name" value="P-loop_NTPase"/>
</dbReference>
<dbReference type="PANTHER" id="PTHR32071:SF14">
    <property type="entry name" value="TRANSCRIPTIONAL REGULATORY PROTEIN RTCR"/>
    <property type="match status" value="1"/>
</dbReference>
<sequence>MVHRKKVVIGFLGTKLDSGLTEKRWARWRPTVALFGHGSFVPDELELLTFNGDYPSLVEQVTADVLSLKPDARVRSHDLTVSDAWSFQQVYAALHEFAKGYTFREDTDYYVHLTTGTHVAQICLFLLTEARYLPARIVETSMSKRGSDVEEWRGRLELIDLDLSTYDQLAKRFQKESVESQDLLKGGIVTRNAAFNALIGRLERVALKSTAPLLLTGPTGAGKSALAQRVYELRSRRHLVAGAFVEVNCATLRGDNAMSALFGHKKGAFTGAVADRPGLLRAADGGTLFLDEIGELGLDEQAMLLRALEDKRFLPMGSDKEVSSDFQLLAGTNRNLAKDVAEGRFRADLLARINVWQFKLPGLAERPEDIEPNLDFELERVTRELGTRISISREARERFLAFALEAPWPGNFRDLAAAVTRMATLADGGRISEDDVEFECGQLQAAWEPADSSEGQTRGNQVSCRKSRIDAILAERSLDRFERVQLVDVLQVIAETGSMAEAGRVLYAESRAMKANPNDSDRVRKFLARYDLDYAEAKKQLAA</sequence>
<keyword evidence="2" id="KW-0067">ATP-binding</keyword>
<dbReference type="InterPro" id="IPR025943">
    <property type="entry name" value="Sigma_54_int_dom_ATP-bd_2"/>
</dbReference>
<dbReference type="InterPro" id="IPR017183">
    <property type="entry name" value="Sigma54_dep_tscrpt_act_RtcR"/>
</dbReference>
<evidence type="ECO:0000256" key="2">
    <source>
        <dbReference type="ARBA" id="ARBA00022840"/>
    </source>
</evidence>
<dbReference type="NCBIfam" id="NF038308">
    <property type="entry name" value="RNA_repair_RtcR"/>
    <property type="match status" value="1"/>
</dbReference>
<gene>
    <name evidence="4" type="ORF">WJ96_05440</name>
</gene>
<protein>
    <submittedName>
        <fullName evidence="4">Transcriptional regulator</fullName>
    </submittedName>
</protein>
<keyword evidence="5" id="KW-1185">Reference proteome</keyword>
<dbReference type="GO" id="GO:0005524">
    <property type="term" value="F:ATP binding"/>
    <property type="evidence" value="ECO:0007669"/>
    <property type="project" value="UniProtKB-KW"/>
</dbReference>
<dbReference type="SUPFAM" id="SSF52540">
    <property type="entry name" value="P-loop containing nucleoside triphosphate hydrolases"/>
    <property type="match status" value="1"/>
</dbReference>
<dbReference type="AlphaFoldDB" id="A0AAW3MR22"/>
<reference evidence="4 5" key="1">
    <citation type="submission" date="2015-11" db="EMBL/GenBank/DDBJ databases">
        <title>Expanding the genomic diversity of Burkholderia species for the development of highly accurate diagnostics.</title>
        <authorList>
            <person name="Sahl J."/>
            <person name="Keim P."/>
            <person name="Wagner D."/>
        </authorList>
    </citation>
    <scope>NUCLEOTIDE SEQUENCE [LARGE SCALE GENOMIC DNA]</scope>
    <source>
        <strain evidence="4 5">MSMB1808WGS</strain>
    </source>
</reference>
<dbReference type="GO" id="GO:0003700">
    <property type="term" value="F:DNA-binding transcription factor activity"/>
    <property type="evidence" value="ECO:0007669"/>
    <property type="project" value="InterPro"/>
</dbReference>
<dbReference type="PIRSF" id="PIRSF037354">
    <property type="entry name" value="Txn_actvtr_RtcR"/>
    <property type="match status" value="1"/>
</dbReference>
<dbReference type="PROSITE" id="PS00676">
    <property type="entry name" value="SIGMA54_INTERACT_2"/>
    <property type="match status" value="1"/>
</dbReference>
<dbReference type="InterPro" id="IPR003593">
    <property type="entry name" value="AAA+_ATPase"/>
</dbReference>
<dbReference type="CDD" id="cd00009">
    <property type="entry name" value="AAA"/>
    <property type="match status" value="1"/>
</dbReference>
<keyword evidence="1" id="KW-0547">Nucleotide-binding</keyword>
<organism evidence="4 5">
    <name type="scientific">Burkholderia ubonensis</name>
    <dbReference type="NCBI Taxonomy" id="101571"/>
    <lineage>
        <taxon>Bacteria</taxon>
        <taxon>Pseudomonadati</taxon>
        <taxon>Pseudomonadota</taxon>
        <taxon>Betaproteobacteria</taxon>
        <taxon>Burkholderiales</taxon>
        <taxon>Burkholderiaceae</taxon>
        <taxon>Burkholderia</taxon>
        <taxon>Burkholderia cepacia complex</taxon>
    </lineage>
</organism>
<accession>A0AAW3MR22</accession>
<dbReference type="EMBL" id="LPBJ01000047">
    <property type="protein sequence ID" value="KVP98014.1"/>
    <property type="molecule type" value="Genomic_DNA"/>
</dbReference>
<dbReference type="Gene3D" id="1.10.8.60">
    <property type="match status" value="1"/>
</dbReference>
<evidence type="ECO:0000259" key="3">
    <source>
        <dbReference type="PROSITE" id="PS50045"/>
    </source>
</evidence>
<dbReference type="Pfam" id="PF06956">
    <property type="entry name" value="RtcR"/>
    <property type="match status" value="1"/>
</dbReference>
<dbReference type="Proteomes" id="UP000056453">
    <property type="component" value="Unassembled WGS sequence"/>
</dbReference>
<evidence type="ECO:0000313" key="4">
    <source>
        <dbReference type="EMBL" id="KVP98014.1"/>
    </source>
</evidence>
<dbReference type="PROSITE" id="PS50045">
    <property type="entry name" value="SIGMA54_INTERACT_4"/>
    <property type="match status" value="1"/>
</dbReference>
<feature type="domain" description="Sigma-54 factor interaction" evidence="3">
    <location>
        <begin position="188"/>
        <end position="424"/>
    </location>
</feature>
<dbReference type="InterPro" id="IPR058031">
    <property type="entry name" value="AAA_lid_NorR"/>
</dbReference>
<dbReference type="Gene3D" id="3.40.50.300">
    <property type="entry name" value="P-loop containing nucleotide triphosphate hydrolases"/>
    <property type="match status" value="1"/>
</dbReference>
<dbReference type="InterPro" id="IPR009715">
    <property type="entry name" value="RtcR"/>
</dbReference>
<dbReference type="Pfam" id="PF25601">
    <property type="entry name" value="AAA_lid_14"/>
    <property type="match status" value="1"/>
</dbReference>
<dbReference type="RefSeq" id="WP_059924929.1">
    <property type="nucleotide sequence ID" value="NZ_LPBG01000047.1"/>
</dbReference>
<evidence type="ECO:0000313" key="5">
    <source>
        <dbReference type="Proteomes" id="UP000056453"/>
    </source>
</evidence>
<evidence type="ECO:0000256" key="1">
    <source>
        <dbReference type="ARBA" id="ARBA00022741"/>
    </source>
</evidence>
<dbReference type="SMART" id="SM00382">
    <property type="entry name" value="AAA"/>
    <property type="match status" value="1"/>
</dbReference>
<comment type="caution">
    <text evidence="4">The sequence shown here is derived from an EMBL/GenBank/DDBJ whole genome shotgun (WGS) entry which is preliminary data.</text>
</comment>
<dbReference type="InterPro" id="IPR002078">
    <property type="entry name" value="Sigma_54_int"/>
</dbReference>
<proteinExistence type="predicted"/>
<dbReference type="Pfam" id="PF00158">
    <property type="entry name" value="Sigma54_activat"/>
    <property type="match status" value="1"/>
</dbReference>
<name>A0AAW3MR22_9BURK</name>